<feature type="compositionally biased region" description="Low complexity" evidence="1">
    <location>
        <begin position="101"/>
        <end position="124"/>
    </location>
</feature>
<reference evidence="2 3" key="1">
    <citation type="journal article" date="2024" name="G3 (Bethesda)">
        <title>Genome assembly of Hibiscus sabdariffa L. provides insights into metabolisms of medicinal natural products.</title>
        <authorList>
            <person name="Kim T."/>
        </authorList>
    </citation>
    <scope>NUCLEOTIDE SEQUENCE [LARGE SCALE GENOMIC DNA]</scope>
    <source>
        <strain evidence="2">TK-2024</strain>
        <tissue evidence="2">Old leaves</tissue>
    </source>
</reference>
<accession>A0ABR2FUD7</accession>
<sequence length="124" mass="13940">MLLALSGGLTGALDNHHQNNATDLGSNSRKRFRTKFTQFQKYKMLELAERIGWKIQKRDEEAIQAFCNEVGVDRGVLKVWMHNNKNTFGKKDQAFNGGESGNNNNNNNNIDSGINNEGDSNVRI</sequence>
<feature type="region of interest" description="Disordered" evidence="1">
    <location>
        <begin position="88"/>
        <end position="124"/>
    </location>
</feature>
<evidence type="ECO:0000256" key="1">
    <source>
        <dbReference type="SAM" id="MobiDB-lite"/>
    </source>
</evidence>
<name>A0ABR2FUD7_9ROSI</name>
<proteinExistence type="predicted"/>
<evidence type="ECO:0000313" key="3">
    <source>
        <dbReference type="Proteomes" id="UP001472677"/>
    </source>
</evidence>
<protein>
    <submittedName>
        <fullName evidence="2">Uncharacterized protein</fullName>
    </submittedName>
</protein>
<dbReference type="PANTHER" id="PTHR31948:SF72">
    <property type="entry name" value="ZINC-FINGER HOMEODOMAIN PROTEIN 10"/>
    <property type="match status" value="1"/>
</dbReference>
<dbReference type="Gene3D" id="1.10.10.60">
    <property type="entry name" value="Homeodomain-like"/>
    <property type="match status" value="1"/>
</dbReference>
<dbReference type="SUPFAM" id="SSF46689">
    <property type="entry name" value="Homeodomain-like"/>
    <property type="match status" value="1"/>
</dbReference>
<dbReference type="PANTHER" id="PTHR31948">
    <property type="entry name" value="ZINC-FINGER HOMEODOMAIN PROTEIN 2"/>
    <property type="match status" value="1"/>
</dbReference>
<comment type="caution">
    <text evidence="2">The sequence shown here is derived from an EMBL/GenBank/DDBJ whole genome shotgun (WGS) entry which is preliminary data.</text>
</comment>
<evidence type="ECO:0000313" key="2">
    <source>
        <dbReference type="EMBL" id="KAK8587669.1"/>
    </source>
</evidence>
<dbReference type="Proteomes" id="UP001472677">
    <property type="component" value="Unassembled WGS sequence"/>
</dbReference>
<dbReference type="InterPro" id="IPR009057">
    <property type="entry name" value="Homeodomain-like_sf"/>
</dbReference>
<keyword evidence="3" id="KW-1185">Reference proteome</keyword>
<gene>
    <name evidence="2" type="ORF">V6N12_022152</name>
</gene>
<dbReference type="EMBL" id="JBBPBM010000004">
    <property type="protein sequence ID" value="KAK8587669.1"/>
    <property type="molecule type" value="Genomic_DNA"/>
</dbReference>
<dbReference type="NCBIfam" id="TIGR01565">
    <property type="entry name" value="homeo_ZF_HD"/>
    <property type="match status" value="1"/>
</dbReference>
<dbReference type="InterPro" id="IPR006455">
    <property type="entry name" value="Homeodomain_ZF_HD"/>
</dbReference>
<organism evidence="2 3">
    <name type="scientific">Hibiscus sabdariffa</name>
    <name type="common">roselle</name>
    <dbReference type="NCBI Taxonomy" id="183260"/>
    <lineage>
        <taxon>Eukaryota</taxon>
        <taxon>Viridiplantae</taxon>
        <taxon>Streptophyta</taxon>
        <taxon>Embryophyta</taxon>
        <taxon>Tracheophyta</taxon>
        <taxon>Spermatophyta</taxon>
        <taxon>Magnoliopsida</taxon>
        <taxon>eudicotyledons</taxon>
        <taxon>Gunneridae</taxon>
        <taxon>Pentapetalae</taxon>
        <taxon>rosids</taxon>
        <taxon>malvids</taxon>
        <taxon>Malvales</taxon>
        <taxon>Malvaceae</taxon>
        <taxon>Malvoideae</taxon>
        <taxon>Hibiscus</taxon>
    </lineage>
</organism>